<keyword evidence="10" id="KW-1185">Reference proteome</keyword>
<evidence type="ECO:0000256" key="7">
    <source>
        <dbReference type="SAM" id="MobiDB-lite"/>
    </source>
</evidence>
<evidence type="ECO:0000313" key="9">
    <source>
        <dbReference type="EMBL" id="RKP23060.1"/>
    </source>
</evidence>
<keyword evidence="9" id="KW-0378">Hydrolase</keyword>
<dbReference type="SUPFAM" id="SSF52540">
    <property type="entry name" value="P-loop containing nucleoside triphosphate hydrolases"/>
    <property type="match status" value="1"/>
</dbReference>
<dbReference type="Gene3D" id="3.40.50.300">
    <property type="entry name" value="P-loop containing nucleotide triphosphate hydrolases"/>
    <property type="match status" value="1"/>
</dbReference>
<reference evidence="10" key="1">
    <citation type="journal article" date="2018" name="Nat. Microbiol.">
        <title>Leveraging single-cell genomics to expand the fungal tree of life.</title>
        <authorList>
            <person name="Ahrendt S.R."/>
            <person name="Quandt C.A."/>
            <person name="Ciobanu D."/>
            <person name="Clum A."/>
            <person name="Salamov A."/>
            <person name="Andreopoulos B."/>
            <person name="Cheng J.F."/>
            <person name="Woyke T."/>
            <person name="Pelin A."/>
            <person name="Henrissat B."/>
            <person name="Reynolds N.K."/>
            <person name="Benny G.L."/>
            <person name="Smith M.E."/>
            <person name="James T.Y."/>
            <person name="Grigoriev I.V."/>
        </authorList>
    </citation>
    <scope>NUCLEOTIDE SEQUENCE [LARGE SCALE GENOMIC DNA]</scope>
    <source>
        <strain evidence="10">Benny S71-1</strain>
    </source>
</reference>
<evidence type="ECO:0000256" key="5">
    <source>
        <dbReference type="ARBA" id="ARBA00022842"/>
    </source>
</evidence>
<feature type="region of interest" description="Disordered" evidence="7">
    <location>
        <begin position="201"/>
        <end position="234"/>
    </location>
</feature>
<dbReference type="InterPro" id="IPR027417">
    <property type="entry name" value="P-loop_NTPase"/>
</dbReference>
<dbReference type="EMBL" id="KZ991350">
    <property type="protein sequence ID" value="RKP23060.1"/>
    <property type="molecule type" value="Genomic_DNA"/>
</dbReference>
<dbReference type="AlphaFoldDB" id="A0A4P9YVV5"/>
<sequence>MFFAGAKTPASFPPETLPEAAFVGRSNVGKSSLLNALARFTQPARVSDKPGLTQQINFFTAGSHFHLVDMPGYGFAYAKTEAVETWQSTIDAYLSTRQTLKRVYLLIDARHGLKHNDKAFLEKLDQYQGRAYKVRSGATQDPRTSMPAGGECKTRRMQRSNWQAHGMYMPTGDIGHVTALRHCRAHHGQFEDGARHRCASSRYSPRAPCKPSTSAAGSEAHRHDEARASNWTSS</sequence>
<accession>A0A4P9YVV5</accession>
<dbReference type="InterPro" id="IPR030393">
    <property type="entry name" value="G_ENGB_dom"/>
</dbReference>
<evidence type="ECO:0000256" key="3">
    <source>
        <dbReference type="ARBA" id="ARBA00022723"/>
    </source>
</evidence>
<evidence type="ECO:0000313" key="10">
    <source>
        <dbReference type="Proteomes" id="UP000278143"/>
    </source>
</evidence>
<evidence type="ECO:0000256" key="2">
    <source>
        <dbReference type="ARBA" id="ARBA00009638"/>
    </source>
</evidence>
<name>A0A4P9YVV5_9FUNG</name>
<dbReference type="Proteomes" id="UP000278143">
    <property type="component" value="Unassembled WGS sequence"/>
</dbReference>
<proteinExistence type="inferred from homology"/>
<dbReference type="Pfam" id="PF01926">
    <property type="entry name" value="MMR_HSR1"/>
    <property type="match status" value="1"/>
</dbReference>
<dbReference type="InterPro" id="IPR019987">
    <property type="entry name" value="GTP-bd_ribosome_bio_YsxC"/>
</dbReference>
<comment type="cofactor">
    <cofactor evidence="1">
        <name>Mg(2+)</name>
        <dbReference type="ChEBI" id="CHEBI:18420"/>
    </cofactor>
</comment>
<dbReference type="PANTHER" id="PTHR47560">
    <property type="entry name" value="EXPRESSED PROTEIN"/>
    <property type="match status" value="1"/>
</dbReference>
<dbReference type="OrthoDB" id="391988at2759"/>
<feature type="domain" description="EngB-type G" evidence="8">
    <location>
        <begin position="16"/>
        <end position="190"/>
    </location>
</feature>
<evidence type="ECO:0000256" key="1">
    <source>
        <dbReference type="ARBA" id="ARBA00001946"/>
    </source>
</evidence>
<keyword evidence="6" id="KW-0342">GTP-binding</keyword>
<dbReference type="PROSITE" id="PS51706">
    <property type="entry name" value="G_ENGB"/>
    <property type="match status" value="1"/>
</dbReference>
<dbReference type="CDD" id="cd01876">
    <property type="entry name" value="YihA_EngB"/>
    <property type="match status" value="1"/>
</dbReference>
<dbReference type="PANTHER" id="PTHR47560:SF1">
    <property type="entry name" value="EXPRESSED PROTEIN"/>
    <property type="match status" value="1"/>
</dbReference>
<keyword evidence="4" id="KW-0547">Nucleotide-binding</keyword>
<gene>
    <name evidence="9" type="ORF">SYNPS1DRAFT_31246</name>
</gene>
<keyword evidence="3" id="KW-0479">Metal-binding</keyword>
<evidence type="ECO:0000259" key="8">
    <source>
        <dbReference type="PROSITE" id="PS51706"/>
    </source>
</evidence>
<dbReference type="InterPro" id="IPR006073">
    <property type="entry name" value="GTP-bd"/>
</dbReference>
<comment type="similarity">
    <text evidence="2">Belongs to the TRAFAC class TrmE-Era-EngA-EngB-Septin-like GTPase superfamily. EngB GTPase family.</text>
</comment>
<dbReference type="NCBIfam" id="TIGR03598">
    <property type="entry name" value="GTPase_YsxC"/>
    <property type="match status" value="1"/>
</dbReference>
<evidence type="ECO:0000256" key="6">
    <source>
        <dbReference type="ARBA" id="ARBA00023134"/>
    </source>
</evidence>
<dbReference type="GO" id="GO:0046872">
    <property type="term" value="F:metal ion binding"/>
    <property type="evidence" value="ECO:0007669"/>
    <property type="project" value="UniProtKB-KW"/>
</dbReference>
<dbReference type="GO" id="GO:0005525">
    <property type="term" value="F:GTP binding"/>
    <property type="evidence" value="ECO:0007669"/>
    <property type="project" value="UniProtKB-KW"/>
</dbReference>
<evidence type="ECO:0000256" key="4">
    <source>
        <dbReference type="ARBA" id="ARBA00022741"/>
    </source>
</evidence>
<organism evidence="9 10">
    <name type="scientific">Syncephalis pseudoplumigaleata</name>
    <dbReference type="NCBI Taxonomy" id="1712513"/>
    <lineage>
        <taxon>Eukaryota</taxon>
        <taxon>Fungi</taxon>
        <taxon>Fungi incertae sedis</taxon>
        <taxon>Zoopagomycota</taxon>
        <taxon>Zoopagomycotina</taxon>
        <taxon>Zoopagomycetes</taxon>
        <taxon>Zoopagales</taxon>
        <taxon>Piptocephalidaceae</taxon>
        <taxon>Syncephalis</taxon>
    </lineage>
</organism>
<keyword evidence="5" id="KW-0460">Magnesium</keyword>
<dbReference type="GO" id="GO:0016787">
    <property type="term" value="F:hydrolase activity"/>
    <property type="evidence" value="ECO:0007669"/>
    <property type="project" value="UniProtKB-KW"/>
</dbReference>
<protein>
    <submittedName>
        <fullName evidence="9">P-loop containing nucleoside triphosphate hydrolase protein</fullName>
    </submittedName>
</protein>